<evidence type="ECO:0000256" key="12">
    <source>
        <dbReference type="ARBA" id="ARBA00023163"/>
    </source>
</evidence>
<keyword evidence="10" id="KW-0862">Zinc</keyword>
<feature type="compositionally biased region" description="Gly residues" evidence="15">
    <location>
        <begin position="253"/>
        <end position="265"/>
    </location>
</feature>
<protein>
    <recommendedName>
        <fullName evidence="3">ubiquitinyl hydrolase 1</fullName>
        <ecNumber evidence="3">3.4.19.12</ecNumber>
    </recommendedName>
</protein>
<keyword evidence="8" id="KW-0378">Hydrolase</keyword>
<keyword evidence="6" id="KW-0863">Zinc-finger</keyword>
<feature type="compositionally biased region" description="Low complexity" evidence="15">
    <location>
        <begin position="785"/>
        <end position="795"/>
    </location>
</feature>
<feature type="region of interest" description="Disordered" evidence="15">
    <location>
        <begin position="405"/>
        <end position="471"/>
    </location>
</feature>
<dbReference type="InterPro" id="IPR038765">
    <property type="entry name" value="Papain-like_cys_pep_sf"/>
</dbReference>
<evidence type="ECO:0000256" key="2">
    <source>
        <dbReference type="ARBA" id="ARBA00004123"/>
    </source>
</evidence>
<keyword evidence="12" id="KW-0804">Transcription</keyword>
<dbReference type="EMBL" id="JAGTXO010000019">
    <property type="protein sequence ID" value="KAG8462709.1"/>
    <property type="molecule type" value="Genomic_DNA"/>
</dbReference>
<evidence type="ECO:0000256" key="13">
    <source>
        <dbReference type="ARBA" id="ARBA00023242"/>
    </source>
</evidence>
<evidence type="ECO:0000313" key="17">
    <source>
        <dbReference type="EMBL" id="KAG8462709.1"/>
    </source>
</evidence>
<evidence type="ECO:0000256" key="9">
    <source>
        <dbReference type="ARBA" id="ARBA00022807"/>
    </source>
</evidence>
<evidence type="ECO:0000256" key="1">
    <source>
        <dbReference type="ARBA" id="ARBA00000707"/>
    </source>
</evidence>
<keyword evidence="5" id="KW-0479">Metal-binding</keyword>
<keyword evidence="18" id="KW-1185">Reference proteome</keyword>
<comment type="catalytic activity">
    <reaction evidence="1">
        <text>Thiol-dependent hydrolysis of ester, thioester, amide, peptide and isopeptide bonds formed by the C-terminal Gly of ubiquitin (a 76-residue protein attached to proteins as an intracellular targeting signal).</text>
        <dbReference type="EC" id="3.4.19.12"/>
    </reaction>
</comment>
<dbReference type="InterPro" id="IPR001394">
    <property type="entry name" value="Peptidase_C19_UCH"/>
</dbReference>
<keyword evidence="11" id="KW-0805">Transcription regulation</keyword>
<dbReference type="OMA" id="ACASTRM"/>
<accession>A0A8J5XL99</accession>
<reference evidence="17" key="1">
    <citation type="submission" date="2021-05" db="EMBL/GenBank/DDBJ databases">
        <title>The genome of the haptophyte Pavlova lutheri (Diacronema luteri, Pavlovales) - a model for lipid biosynthesis in eukaryotic algae.</title>
        <authorList>
            <person name="Hulatt C.J."/>
            <person name="Posewitz M.C."/>
        </authorList>
    </citation>
    <scope>NUCLEOTIDE SEQUENCE</scope>
    <source>
        <strain evidence="17">NIVA-4/92</strain>
    </source>
</reference>
<dbReference type="Gene3D" id="3.90.70.10">
    <property type="entry name" value="Cysteine proteinases"/>
    <property type="match status" value="2"/>
</dbReference>
<dbReference type="SUPFAM" id="SSF54001">
    <property type="entry name" value="Cysteine proteinases"/>
    <property type="match status" value="1"/>
</dbReference>
<dbReference type="Gene3D" id="3.30.40.10">
    <property type="entry name" value="Zinc/RING finger domain, C3HC4 (zinc finger)"/>
    <property type="match status" value="1"/>
</dbReference>
<dbReference type="AlphaFoldDB" id="A0A8J5XL99"/>
<keyword evidence="7" id="KW-0833">Ubl conjugation pathway</keyword>
<evidence type="ECO:0000256" key="15">
    <source>
        <dbReference type="SAM" id="MobiDB-lite"/>
    </source>
</evidence>
<feature type="region of interest" description="Disordered" evidence="15">
    <location>
        <begin position="774"/>
        <end position="810"/>
    </location>
</feature>
<dbReference type="InterPro" id="IPR013083">
    <property type="entry name" value="Znf_RING/FYVE/PHD"/>
</dbReference>
<dbReference type="InterPro" id="IPR001607">
    <property type="entry name" value="Znf_UBP"/>
</dbReference>
<keyword evidence="4" id="KW-0645">Protease</keyword>
<evidence type="ECO:0000256" key="11">
    <source>
        <dbReference type="ARBA" id="ARBA00023015"/>
    </source>
</evidence>
<dbReference type="GO" id="GO:0016579">
    <property type="term" value="P:protein deubiquitination"/>
    <property type="evidence" value="ECO:0007669"/>
    <property type="project" value="InterPro"/>
</dbReference>
<keyword evidence="9" id="KW-0788">Thiol protease</keyword>
<evidence type="ECO:0000256" key="3">
    <source>
        <dbReference type="ARBA" id="ARBA00012759"/>
    </source>
</evidence>
<dbReference type="GO" id="GO:0008270">
    <property type="term" value="F:zinc ion binding"/>
    <property type="evidence" value="ECO:0007669"/>
    <property type="project" value="UniProtKB-KW"/>
</dbReference>
<dbReference type="PANTHER" id="PTHR21646:SF33">
    <property type="entry name" value="UBIQUITIN CARBOXYL-TERMINAL HYDROLASE 22"/>
    <property type="match status" value="1"/>
</dbReference>
<name>A0A8J5XL99_DIALT</name>
<evidence type="ECO:0000256" key="4">
    <source>
        <dbReference type="ARBA" id="ARBA00022670"/>
    </source>
</evidence>
<dbReference type="EC" id="3.4.19.12" evidence="3"/>
<dbReference type="Proteomes" id="UP000751190">
    <property type="component" value="Unassembled WGS sequence"/>
</dbReference>
<keyword evidence="13" id="KW-0539">Nucleus</keyword>
<dbReference type="GO" id="GO:0004843">
    <property type="term" value="F:cysteine-type deubiquitinase activity"/>
    <property type="evidence" value="ECO:0007669"/>
    <property type="project" value="UniProtKB-EC"/>
</dbReference>
<dbReference type="InterPro" id="IPR018200">
    <property type="entry name" value="USP_CS"/>
</dbReference>
<dbReference type="PROSITE" id="PS50235">
    <property type="entry name" value="USP_3"/>
    <property type="match status" value="1"/>
</dbReference>
<dbReference type="InterPro" id="IPR050185">
    <property type="entry name" value="Ub_carboxyl-term_hydrolase"/>
</dbReference>
<feature type="domain" description="USP" evidence="16">
    <location>
        <begin position="282"/>
        <end position="876"/>
    </location>
</feature>
<gene>
    <name evidence="17" type="ORF">KFE25_004685</name>
</gene>
<evidence type="ECO:0000256" key="6">
    <source>
        <dbReference type="ARBA" id="ARBA00022771"/>
    </source>
</evidence>
<feature type="region of interest" description="Disordered" evidence="15">
    <location>
        <begin position="238"/>
        <end position="268"/>
    </location>
</feature>
<organism evidence="17 18">
    <name type="scientific">Diacronema lutheri</name>
    <name type="common">Unicellular marine alga</name>
    <name type="synonym">Monochrysis lutheri</name>
    <dbReference type="NCBI Taxonomy" id="2081491"/>
    <lineage>
        <taxon>Eukaryota</taxon>
        <taxon>Haptista</taxon>
        <taxon>Haptophyta</taxon>
        <taxon>Pavlovophyceae</taxon>
        <taxon>Pavlovales</taxon>
        <taxon>Pavlovaceae</taxon>
        <taxon>Diacronema</taxon>
    </lineage>
</organism>
<evidence type="ECO:0000256" key="8">
    <source>
        <dbReference type="ARBA" id="ARBA00022801"/>
    </source>
</evidence>
<dbReference type="PANTHER" id="PTHR21646">
    <property type="entry name" value="UBIQUITIN CARBOXYL-TERMINAL HYDROLASE"/>
    <property type="match status" value="1"/>
</dbReference>
<dbReference type="SUPFAM" id="SSF57850">
    <property type="entry name" value="RING/U-box"/>
    <property type="match status" value="1"/>
</dbReference>
<evidence type="ECO:0000313" key="18">
    <source>
        <dbReference type="Proteomes" id="UP000751190"/>
    </source>
</evidence>
<evidence type="ECO:0000256" key="14">
    <source>
        <dbReference type="ARBA" id="ARBA00038490"/>
    </source>
</evidence>
<comment type="caution">
    <text evidence="17">The sequence shown here is derived from an EMBL/GenBank/DDBJ whole genome shotgun (WGS) entry which is preliminary data.</text>
</comment>
<comment type="similarity">
    <text evidence="14">Belongs to the peptidase C19 family. UBP8 subfamily.</text>
</comment>
<dbReference type="OrthoDB" id="47475at2759"/>
<comment type="subcellular location">
    <subcellularLocation>
        <location evidence="2">Nucleus</location>
    </subcellularLocation>
</comment>
<dbReference type="GO" id="GO:0006508">
    <property type="term" value="P:proteolysis"/>
    <property type="evidence" value="ECO:0007669"/>
    <property type="project" value="UniProtKB-KW"/>
</dbReference>
<evidence type="ECO:0000256" key="5">
    <source>
        <dbReference type="ARBA" id="ARBA00022723"/>
    </source>
</evidence>
<evidence type="ECO:0000256" key="10">
    <source>
        <dbReference type="ARBA" id="ARBA00022833"/>
    </source>
</evidence>
<evidence type="ECO:0000259" key="16">
    <source>
        <dbReference type="PROSITE" id="PS50235"/>
    </source>
</evidence>
<dbReference type="Pfam" id="PF02148">
    <property type="entry name" value="zf-UBP"/>
    <property type="match status" value="1"/>
</dbReference>
<dbReference type="InterPro" id="IPR028889">
    <property type="entry name" value="USP"/>
</dbReference>
<dbReference type="Pfam" id="PF00443">
    <property type="entry name" value="UCH"/>
    <property type="match status" value="2"/>
</dbReference>
<proteinExistence type="inferred from homology"/>
<evidence type="ECO:0000256" key="7">
    <source>
        <dbReference type="ARBA" id="ARBA00022786"/>
    </source>
</evidence>
<dbReference type="PROSITE" id="PS00972">
    <property type="entry name" value="USP_1"/>
    <property type="match status" value="1"/>
</dbReference>
<sequence length="910" mass="90375">MAPASDESPSEKRQCCAHARPGCGGGGCAHLDEHRRAGGARAVDAICRYMRALANRTPSCAPAGADGVSDATGAHTPAFSHQSLPPRRCALCAPGRTGRRVHACLHCVFLGCRAPAGGGGGCCAAGGGGVPSACASTRMGRSGAALAAAAPSGTLSASVAPAGGHLAAHVRETSGTHALALDLDSGEVWCAACADYVYDPLYSAIVASQLGTRGSERAPILPPQPDAIAKHDGLLAASVAPSPPSSAQPSGGARSGAGAGAGDVGGSRLREIGVPRPLLGLRGLNNLGNTCFMNAVLQVLAHNPLIASFFLADHHNRHVCARLRADMRKSRRARTGAATGTGAVAGVGAGAGSADGVGGVGGEGRCGGLREGEDGDGSFGDGGLLPADYHARGAPAAASGMPAVRRGASAASGGHGAIDDSGDLSGASPVEAAGADATNGAPLLDGALGPSASQGEADKAGAETRAAVGGGDDDERLSVCVGCEVDAVFAQLWSGGRSAVNPHQLLCAIWAKVGQLAAYKQQDAHEFYVALLQQLHQTTKQSGASAELAPDAAGGSGPDGGARATGPLSPAPAGTAADCPCFMHRLCCGVLASEVVCATCGHSRAKLETFSDLSCDLLAAADADTAPAATGGAARAHVGGRDGEAAGGDTLRSCLERFTLPECLGTDGRFHCDQCRSLQPSLKQMSIARLPHVLALHLKRFRTDTVGTGGTGGGAAAAGGGAAGASGGCGGGSTGKARAGTPLGSVSAKVDSFVRFPLNGLDMAPYLAHAVARGRERRTRDGARQRGATAGGAVRDGADEGEAGDDEKGGGGDCGGGTIFDCFAVVVHHGTMNAGHYTTYVRHCGLWYACDDAWVVAVSEEEVASARAYLVFYLRRGVTEQALDGVASLVPAALGGGLSRQPDGSEQPPA</sequence>
<feature type="region of interest" description="Disordered" evidence="15">
    <location>
        <begin position="542"/>
        <end position="569"/>
    </location>
</feature>
<dbReference type="GO" id="GO:0005634">
    <property type="term" value="C:nucleus"/>
    <property type="evidence" value="ECO:0007669"/>
    <property type="project" value="UniProtKB-SubCell"/>
</dbReference>